<evidence type="ECO:0000313" key="6">
    <source>
        <dbReference type="EMBL" id="TPP56372.1"/>
    </source>
</evidence>
<evidence type="ECO:0000256" key="4">
    <source>
        <dbReference type="PROSITE-ProRule" id="PRU00176"/>
    </source>
</evidence>
<accession>A0A504Y4E5</accession>
<dbReference type="CDD" id="cd12424">
    <property type="entry name" value="RRM3_hnRNPL_like"/>
    <property type="match status" value="1"/>
</dbReference>
<dbReference type="SUPFAM" id="SSF54928">
    <property type="entry name" value="RNA-binding domain, RBD"/>
    <property type="match status" value="2"/>
</dbReference>
<dbReference type="InterPro" id="IPR000504">
    <property type="entry name" value="RRM_dom"/>
</dbReference>
<dbReference type="GO" id="GO:0006397">
    <property type="term" value="P:mRNA processing"/>
    <property type="evidence" value="ECO:0007669"/>
    <property type="project" value="InterPro"/>
</dbReference>
<dbReference type="Proteomes" id="UP000316759">
    <property type="component" value="Unassembled WGS sequence"/>
</dbReference>
<sequence>MSPPNKKPRQVSQKDLEPSPVLHVRGLPQHTLEIDLLGNFEQYGPVREIAMMPQKRQALVEFTDTEAAKVIVARAAEEPFRVGHHEIQVTFSTSKRIVQRASDTNVQSDEVESTENHVLLYTIYNAQYPITIDLIHQISAPYGKVVRIVIFRKAEVQAMVEFTSVTEARQAKRHLNGADVYTGCCTLKVDFARPTKLTVTKNDKDSWDFEITSQSGWDTGVSNPSTTSASLLGRYDGNTYHVDPSNANDSLGYPSASSVQNRSLMCPSQFSGMVTTARSHTSVAMIYSMNMDSMNCDRLFNLVCLYGNVLRIKFLRSNEGTAMVQMGGPMAVDDLIDNLSGAVILGKQILIRPSKQTELLEVSQPYNLPDGSPSFKDYSHCRNNRYSTSALASKNRKFRPSQALHYWNCPPNFELSQMQSIFRDAGAPIPAKMVPYTKTNVRTSSGVLQWNSEADALIALALCNHTTLANPEGGLPFIVKFSFASSVIRDIDTNTVKTDSSGGQLLTVVGGI</sequence>
<dbReference type="Pfam" id="PF00076">
    <property type="entry name" value="RRM_1"/>
    <property type="match status" value="1"/>
</dbReference>
<keyword evidence="2" id="KW-0677">Repeat</keyword>
<evidence type="ECO:0000313" key="7">
    <source>
        <dbReference type="Proteomes" id="UP000316759"/>
    </source>
</evidence>
<dbReference type="EMBL" id="SUNJ01014612">
    <property type="protein sequence ID" value="TPP56372.1"/>
    <property type="molecule type" value="Genomic_DNA"/>
</dbReference>
<dbReference type="InterPro" id="IPR055204">
    <property type="entry name" value="HNRNPL_RRM"/>
</dbReference>
<dbReference type="GO" id="GO:0003723">
    <property type="term" value="F:RNA binding"/>
    <property type="evidence" value="ECO:0007669"/>
    <property type="project" value="UniProtKB-UniRule"/>
</dbReference>
<dbReference type="InterPro" id="IPR035979">
    <property type="entry name" value="RBD_domain_sf"/>
</dbReference>
<dbReference type="NCBIfam" id="TIGR01649">
    <property type="entry name" value="hnRNP-L_PTB"/>
    <property type="match status" value="1"/>
</dbReference>
<evidence type="ECO:0000256" key="2">
    <source>
        <dbReference type="ARBA" id="ARBA00022737"/>
    </source>
</evidence>
<proteinExistence type="predicted"/>
<evidence type="ECO:0000256" key="3">
    <source>
        <dbReference type="ARBA" id="ARBA00022884"/>
    </source>
</evidence>
<dbReference type="Pfam" id="PF13893">
    <property type="entry name" value="RRM_5"/>
    <property type="match status" value="1"/>
</dbReference>
<dbReference type="GO" id="GO:0005634">
    <property type="term" value="C:nucleus"/>
    <property type="evidence" value="ECO:0007669"/>
    <property type="project" value="InterPro"/>
</dbReference>
<keyword evidence="1" id="KW-0597">Phosphoprotein</keyword>
<reference evidence="6 7" key="1">
    <citation type="submission" date="2019-04" db="EMBL/GenBank/DDBJ databases">
        <title>Annotation for the trematode Fasciola gigantica.</title>
        <authorList>
            <person name="Choi Y.-J."/>
        </authorList>
    </citation>
    <scope>NUCLEOTIDE SEQUENCE [LARGE SCALE GENOMIC DNA]</scope>
    <source>
        <strain evidence="6">Uganda_cow_1</strain>
    </source>
</reference>
<keyword evidence="7" id="KW-1185">Reference proteome</keyword>
<feature type="domain" description="RRM" evidence="5">
    <location>
        <begin position="121"/>
        <end position="194"/>
    </location>
</feature>
<dbReference type="PROSITE" id="PS50102">
    <property type="entry name" value="RRM"/>
    <property type="match status" value="3"/>
</dbReference>
<feature type="domain" description="RRM" evidence="5">
    <location>
        <begin position="284"/>
        <end position="356"/>
    </location>
</feature>
<dbReference type="SMART" id="SM00360">
    <property type="entry name" value="RRM"/>
    <property type="match status" value="3"/>
</dbReference>
<dbReference type="STRING" id="46835.A0A504Y4E5"/>
<dbReference type="InterPro" id="IPR021790">
    <property type="entry name" value="PTBP1-like_RRM2"/>
</dbReference>
<dbReference type="InterPro" id="IPR012677">
    <property type="entry name" value="Nucleotide-bd_a/b_plait_sf"/>
</dbReference>
<dbReference type="AlphaFoldDB" id="A0A504Y4E5"/>
<organism evidence="6 7">
    <name type="scientific">Fasciola gigantica</name>
    <name type="common">Giant liver fluke</name>
    <dbReference type="NCBI Taxonomy" id="46835"/>
    <lineage>
        <taxon>Eukaryota</taxon>
        <taxon>Metazoa</taxon>
        <taxon>Spiralia</taxon>
        <taxon>Lophotrochozoa</taxon>
        <taxon>Platyhelminthes</taxon>
        <taxon>Trematoda</taxon>
        <taxon>Digenea</taxon>
        <taxon>Plagiorchiida</taxon>
        <taxon>Echinostomata</taxon>
        <taxon>Echinostomatoidea</taxon>
        <taxon>Fasciolidae</taxon>
        <taxon>Fasciola</taxon>
    </lineage>
</organism>
<protein>
    <submittedName>
        <fullName evidence="6">Smooth isoform G</fullName>
    </submittedName>
</protein>
<comment type="caution">
    <text evidence="6">The sequence shown here is derived from an EMBL/GenBank/DDBJ whole genome shotgun (WGS) entry which is preliminary data.</text>
</comment>
<dbReference type="CDD" id="cd12694">
    <property type="entry name" value="RRM2_hnRNPL_like"/>
    <property type="match status" value="1"/>
</dbReference>
<dbReference type="OrthoDB" id="302770at2759"/>
<dbReference type="Pfam" id="PF11835">
    <property type="entry name" value="RRM_8"/>
    <property type="match status" value="1"/>
</dbReference>
<feature type="domain" description="RRM" evidence="5">
    <location>
        <begin position="20"/>
        <end position="94"/>
    </location>
</feature>
<keyword evidence="3 4" id="KW-0694">RNA-binding</keyword>
<dbReference type="InterPro" id="IPR006536">
    <property type="entry name" value="HnRNP-L/PTB"/>
</dbReference>
<dbReference type="FunFam" id="3.30.70.330:FF:000072">
    <property type="entry name" value="heterogeneous nuclear ribonucleoprotein L isoform X1"/>
    <property type="match status" value="1"/>
</dbReference>
<dbReference type="Gene3D" id="3.30.70.330">
    <property type="match status" value="4"/>
</dbReference>
<evidence type="ECO:0000256" key="1">
    <source>
        <dbReference type="ARBA" id="ARBA00022553"/>
    </source>
</evidence>
<name>A0A504Y4E5_FASGI</name>
<gene>
    <name evidence="6" type="ORF">FGIG_05621</name>
</gene>
<evidence type="ECO:0000259" key="5">
    <source>
        <dbReference type="PROSITE" id="PS50102"/>
    </source>
</evidence>
<dbReference type="Pfam" id="PF22976">
    <property type="entry name" value="RRM_10"/>
    <property type="match status" value="1"/>
</dbReference>
<dbReference type="PANTHER" id="PTHR15592">
    <property type="entry name" value="MATRIN 3/NUCLEAR PROTEIN 220-RELATED"/>
    <property type="match status" value="1"/>
</dbReference>